<name>A0A822XW98_NELNU</name>
<proteinExistence type="predicted"/>
<organism evidence="1 2">
    <name type="scientific">Nelumbo nucifera</name>
    <name type="common">Sacred lotus</name>
    <dbReference type="NCBI Taxonomy" id="4432"/>
    <lineage>
        <taxon>Eukaryota</taxon>
        <taxon>Viridiplantae</taxon>
        <taxon>Streptophyta</taxon>
        <taxon>Embryophyta</taxon>
        <taxon>Tracheophyta</taxon>
        <taxon>Spermatophyta</taxon>
        <taxon>Magnoliopsida</taxon>
        <taxon>Proteales</taxon>
        <taxon>Nelumbonaceae</taxon>
        <taxon>Nelumbo</taxon>
    </lineage>
</organism>
<keyword evidence="2" id="KW-1185">Reference proteome</keyword>
<evidence type="ECO:0000313" key="2">
    <source>
        <dbReference type="Proteomes" id="UP000607653"/>
    </source>
</evidence>
<dbReference type="AlphaFoldDB" id="A0A822XW98"/>
<evidence type="ECO:0000313" key="1">
    <source>
        <dbReference type="EMBL" id="DAD23431.1"/>
    </source>
</evidence>
<protein>
    <submittedName>
        <fullName evidence="1">Uncharacterized protein</fullName>
    </submittedName>
</protein>
<sequence length="125" mass="14309">MQIQIKKKTNESIIWISEIRKAALKVESLETTALNYIQAVKVAQQKSFVKRCLCIIKEGVDLHNFGKNVEKIQRKMVNISSSRENYGITNIGERILERAGGSSAKMQQQLRWSYSHVDEDVIGRD</sequence>
<comment type="caution">
    <text evidence="1">The sequence shown here is derived from an EMBL/GenBank/DDBJ whole genome shotgun (WGS) entry which is preliminary data.</text>
</comment>
<accession>A0A822XW98</accession>
<dbReference type="Proteomes" id="UP000607653">
    <property type="component" value="Unassembled WGS sequence"/>
</dbReference>
<dbReference type="EMBL" id="DUZY01000001">
    <property type="protein sequence ID" value="DAD23431.1"/>
    <property type="molecule type" value="Genomic_DNA"/>
</dbReference>
<reference evidence="1 2" key="1">
    <citation type="journal article" date="2020" name="Mol. Biol. Evol.">
        <title>Distinct Expression and Methylation Patterns for Genes with Different Fates following a Single Whole-Genome Duplication in Flowering Plants.</title>
        <authorList>
            <person name="Shi T."/>
            <person name="Rahmani R.S."/>
            <person name="Gugger P.F."/>
            <person name="Wang M."/>
            <person name="Li H."/>
            <person name="Zhang Y."/>
            <person name="Li Z."/>
            <person name="Wang Q."/>
            <person name="Van de Peer Y."/>
            <person name="Marchal K."/>
            <person name="Chen J."/>
        </authorList>
    </citation>
    <scope>NUCLEOTIDE SEQUENCE [LARGE SCALE GENOMIC DNA]</scope>
    <source>
        <tissue evidence="1">Leaf</tissue>
    </source>
</reference>
<gene>
    <name evidence="1" type="ORF">HUJ06_024894</name>
</gene>